<evidence type="ECO:0000313" key="3">
    <source>
        <dbReference type="Proteomes" id="UP001602370"/>
    </source>
</evidence>
<dbReference type="Pfam" id="PF12728">
    <property type="entry name" value="HTH_17"/>
    <property type="match status" value="1"/>
</dbReference>
<dbReference type="Proteomes" id="UP001602370">
    <property type="component" value="Unassembled WGS sequence"/>
</dbReference>
<accession>A0ABW6XQ01</accession>
<dbReference type="InterPro" id="IPR041657">
    <property type="entry name" value="HTH_17"/>
</dbReference>
<name>A0ABW6XQ01_9ACTN</name>
<evidence type="ECO:0000259" key="1">
    <source>
        <dbReference type="Pfam" id="PF12728"/>
    </source>
</evidence>
<dbReference type="RefSeq" id="WP_388307270.1">
    <property type="nucleotide sequence ID" value="NZ_JBIBDZ010000003.1"/>
</dbReference>
<dbReference type="EMBL" id="JBIBDZ010000003">
    <property type="protein sequence ID" value="MFF5919577.1"/>
    <property type="molecule type" value="Genomic_DNA"/>
</dbReference>
<organism evidence="2 3">
    <name type="scientific">Streptomyces flavochromogenes</name>
    <dbReference type="NCBI Taxonomy" id="68199"/>
    <lineage>
        <taxon>Bacteria</taxon>
        <taxon>Bacillati</taxon>
        <taxon>Actinomycetota</taxon>
        <taxon>Actinomycetes</taxon>
        <taxon>Kitasatosporales</taxon>
        <taxon>Streptomycetaceae</taxon>
        <taxon>Streptomyces</taxon>
    </lineage>
</organism>
<dbReference type="InterPro" id="IPR010093">
    <property type="entry name" value="SinI_DNA-bd"/>
</dbReference>
<dbReference type="NCBIfam" id="TIGR01764">
    <property type="entry name" value="excise"/>
    <property type="match status" value="1"/>
</dbReference>
<protein>
    <submittedName>
        <fullName evidence="2">Helix-turn-helix domain-containing protein</fullName>
    </submittedName>
</protein>
<proteinExistence type="predicted"/>
<reference evidence="2 3" key="1">
    <citation type="submission" date="2024-10" db="EMBL/GenBank/DDBJ databases">
        <title>The Natural Products Discovery Center: Release of the First 8490 Sequenced Strains for Exploring Actinobacteria Biosynthetic Diversity.</title>
        <authorList>
            <person name="Kalkreuter E."/>
            <person name="Kautsar S.A."/>
            <person name="Yang D."/>
            <person name="Bader C.D."/>
            <person name="Teijaro C.N."/>
            <person name="Fluegel L."/>
            <person name="Davis C.M."/>
            <person name="Simpson J.R."/>
            <person name="Lauterbach L."/>
            <person name="Steele A.D."/>
            <person name="Gui C."/>
            <person name="Meng S."/>
            <person name="Li G."/>
            <person name="Viehrig K."/>
            <person name="Ye F."/>
            <person name="Su P."/>
            <person name="Kiefer A.F."/>
            <person name="Nichols A."/>
            <person name="Cepeda A.J."/>
            <person name="Yan W."/>
            <person name="Fan B."/>
            <person name="Jiang Y."/>
            <person name="Adhikari A."/>
            <person name="Zheng C.-J."/>
            <person name="Schuster L."/>
            <person name="Cowan T.M."/>
            <person name="Smanski M.J."/>
            <person name="Chevrette M.G."/>
            <person name="De Carvalho L.P.S."/>
            <person name="Shen B."/>
        </authorList>
    </citation>
    <scope>NUCLEOTIDE SEQUENCE [LARGE SCALE GENOMIC DNA]</scope>
    <source>
        <strain evidence="2 3">NPDC012605</strain>
    </source>
</reference>
<comment type="caution">
    <text evidence="2">The sequence shown here is derived from an EMBL/GenBank/DDBJ whole genome shotgun (WGS) entry which is preliminary data.</text>
</comment>
<keyword evidence="3" id="KW-1185">Reference proteome</keyword>
<gene>
    <name evidence="2" type="ORF">ACFY8C_14645</name>
</gene>
<sequence>MQENSTLRSPLGSPLKVKDVAVALGVDASTVYVAVRTGLLGSFRVGAGRGTYRIPRAALKAYAAERGIPAETLGVEL</sequence>
<feature type="domain" description="Helix-turn-helix" evidence="1">
    <location>
        <begin position="15"/>
        <end position="66"/>
    </location>
</feature>
<evidence type="ECO:0000313" key="2">
    <source>
        <dbReference type="EMBL" id="MFF5919577.1"/>
    </source>
</evidence>